<comment type="caution">
    <text evidence="2">The sequence shown here is derived from an EMBL/GenBank/DDBJ whole genome shotgun (WGS) entry which is preliminary data.</text>
</comment>
<organism evidence="2 3">
    <name type="scientific">Stylophora pistillata</name>
    <name type="common">Smooth cauliflower coral</name>
    <dbReference type="NCBI Taxonomy" id="50429"/>
    <lineage>
        <taxon>Eukaryota</taxon>
        <taxon>Metazoa</taxon>
        <taxon>Cnidaria</taxon>
        <taxon>Anthozoa</taxon>
        <taxon>Hexacorallia</taxon>
        <taxon>Scleractinia</taxon>
        <taxon>Astrocoeniina</taxon>
        <taxon>Pocilloporidae</taxon>
        <taxon>Stylophora</taxon>
    </lineage>
</organism>
<protein>
    <submittedName>
        <fullName evidence="2">Dynein heavy chain-like protein</fullName>
    </submittedName>
</protein>
<dbReference type="STRING" id="50429.A0A2B4RSD4"/>
<sequence>MGCSSSAQARNVERSPQPVQVAASQTAANRSGGGSDMSPQPNVATTKPVQIESTTTAEKNRVVHDQIDAPSTEQAAHVDDKPQSSVSEKASENEPREDPLEEAKKDEGEQGGSGEESAAPEDEEEIQQHPESEVNAETATGEVPPAENNSGDKPDVAQVEEQDGAVKTEAQDPTEGETEATKEAEEMTAQVDGETPTQAENAGEAPTVDEQTQQPQPDPAAEESKPAEEESQPAAEEAKPEEQEAQPAAEEADVATEEAKPAVEESNPAAEESNPAGGEPQADEQPSAEELQKSEDETPQEETPASEES</sequence>
<dbReference type="EMBL" id="LSMT01000314">
    <property type="protein sequence ID" value="PFX20511.1"/>
    <property type="molecule type" value="Genomic_DNA"/>
</dbReference>
<dbReference type="AlphaFoldDB" id="A0A2B4RSD4"/>
<feature type="compositionally biased region" description="Basic and acidic residues" evidence="1">
    <location>
        <begin position="89"/>
        <end position="108"/>
    </location>
</feature>
<keyword evidence="3" id="KW-1185">Reference proteome</keyword>
<name>A0A2B4RSD4_STYPI</name>
<evidence type="ECO:0000313" key="2">
    <source>
        <dbReference type="EMBL" id="PFX20511.1"/>
    </source>
</evidence>
<reference evidence="3" key="1">
    <citation type="journal article" date="2017" name="bioRxiv">
        <title>Comparative analysis of the genomes of Stylophora pistillata and Acropora digitifera provides evidence for extensive differences between species of corals.</title>
        <authorList>
            <person name="Voolstra C.R."/>
            <person name="Li Y."/>
            <person name="Liew Y.J."/>
            <person name="Baumgarten S."/>
            <person name="Zoccola D."/>
            <person name="Flot J.-F."/>
            <person name="Tambutte S."/>
            <person name="Allemand D."/>
            <person name="Aranda M."/>
        </authorList>
    </citation>
    <scope>NUCLEOTIDE SEQUENCE [LARGE SCALE GENOMIC DNA]</scope>
</reference>
<feature type="compositionally biased region" description="Polar residues" evidence="1">
    <location>
        <begin position="37"/>
        <end position="57"/>
    </location>
</feature>
<accession>A0A2B4RSD4</accession>
<evidence type="ECO:0000256" key="1">
    <source>
        <dbReference type="SAM" id="MobiDB-lite"/>
    </source>
</evidence>
<proteinExistence type="predicted"/>
<dbReference type="Proteomes" id="UP000225706">
    <property type="component" value="Unassembled WGS sequence"/>
</dbReference>
<feature type="compositionally biased region" description="Acidic residues" evidence="1">
    <location>
        <begin position="297"/>
        <end position="309"/>
    </location>
</feature>
<evidence type="ECO:0000313" key="3">
    <source>
        <dbReference type="Proteomes" id="UP000225706"/>
    </source>
</evidence>
<feature type="region of interest" description="Disordered" evidence="1">
    <location>
        <begin position="1"/>
        <end position="309"/>
    </location>
</feature>
<feature type="compositionally biased region" description="Basic and acidic residues" evidence="1">
    <location>
        <begin position="58"/>
        <end position="67"/>
    </location>
</feature>
<gene>
    <name evidence="2" type="ORF">AWC38_SpisGene15044</name>
</gene>